<comment type="caution">
    <text evidence="1">The sequence shown here is derived from an EMBL/GenBank/DDBJ whole genome shotgun (WGS) entry which is preliminary data.</text>
</comment>
<evidence type="ECO:0000313" key="1">
    <source>
        <dbReference type="EMBL" id="OGD84929.1"/>
    </source>
</evidence>
<reference evidence="1 2" key="1">
    <citation type="journal article" date="2016" name="Nat. Commun.">
        <title>Thousands of microbial genomes shed light on interconnected biogeochemical processes in an aquifer system.</title>
        <authorList>
            <person name="Anantharaman K."/>
            <person name="Brown C.T."/>
            <person name="Hug L.A."/>
            <person name="Sharon I."/>
            <person name="Castelle C.J."/>
            <person name="Probst A.J."/>
            <person name="Thomas B.C."/>
            <person name="Singh A."/>
            <person name="Wilkins M.J."/>
            <person name="Karaoz U."/>
            <person name="Brodie E.L."/>
            <person name="Williams K.H."/>
            <person name="Hubbard S.S."/>
            <person name="Banfield J.F."/>
        </authorList>
    </citation>
    <scope>NUCLEOTIDE SEQUENCE [LARGE SCALE GENOMIC DNA]</scope>
</reference>
<evidence type="ECO:0000313" key="2">
    <source>
        <dbReference type="Proteomes" id="UP000177069"/>
    </source>
</evidence>
<sequence length="382" mass="43882">MTTRERTDAQARLPIGETAKRRESTYYLAQNLITFSQLERIIYRQASQPELTSVFEAQTAIGSAIDYFLVLANFIWGYRGGYCAKPDDPKNPGFSADELTAVFSQSYPTGWGKEKEKMVDLLLKHRSRFFLFAGKTDFKPRELVFTKAGIKQALIPLWEETARKFQLDALQVQNVMGLQDQSLTPSEKTASSESPSQIAARIITKRFDALVKDDKDYSYLAKPDCLLVYDLDGEIFHVQVQPDYIKRLREDRKTTKARHIVVKRIIGDFKDSKQQILDRTTPYGQAMHLYNWLLSQVGQRFKQNQLQWVREGLANQKVRKVFLIPQDVTRPIEASQVQTALEFLQEEEGSVFTPMPTLTDQDAKLAIEILEQNLRISQTVKI</sequence>
<name>A0A1F5FZ88_9BACT</name>
<dbReference type="Proteomes" id="UP000177069">
    <property type="component" value="Unassembled WGS sequence"/>
</dbReference>
<gene>
    <name evidence="1" type="ORF">A2696_00480</name>
</gene>
<protein>
    <submittedName>
        <fullName evidence="1">Uncharacterized protein</fullName>
    </submittedName>
</protein>
<accession>A0A1F5FZ88</accession>
<organism evidence="1 2">
    <name type="scientific">Candidatus Curtissbacteria bacterium RIFCSPHIGHO2_01_FULL_41_13</name>
    <dbReference type="NCBI Taxonomy" id="1797745"/>
    <lineage>
        <taxon>Bacteria</taxon>
        <taxon>Candidatus Curtissiibacteriota</taxon>
    </lineage>
</organism>
<proteinExistence type="predicted"/>
<dbReference type="AlphaFoldDB" id="A0A1F5FZ88"/>
<dbReference type="EMBL" id="MFBA01000045">
    <property type="protein sequence ID" value="OGD84929.1"/>
    <property type="molecule type" value="Genomic_DNA"/>
</dbReference>